<keyword evidence="4" id="KW-1185">Reference proteome</keyword>
<dbReference type="GO" id="GO:0032222">
    <property type="term" value="P:regulation of synaptic transmission, cholinergic"/>
    <property type="evidence" value="ECO:0007669"/>
    <property type="project" value="InterPro"/>
</dbReference>
<evidence type="ECO:0008006" key="5">
    <source>
        <dbReference type="Google" id="ProtNLM"/>
    </source>
</evidence>
<evidence type="ECO:0000313" key="3">
    <source>
        <dbReference type="EMBL" id="PVD34083.1"/>
    </source>
</evidence>
<gene>
    <name evidence="3" type="ORF">C0Q70_05345</name>
</gene>
<dbReference type="EMBL" id="PZQS01000003">
    <property type="protein sequence ID" value="PVD34083.1"/>
    <property type="molecule type" value="Genomic_DNA"/>
</dbReference>
<proteinExistence type="predicted"/>
<dbReference type="InterPro" id="IPR050975">
    <property type="entry name" value="Sleep_regulator"/>
</dbReference>
<dbReference type="Pfam" id="PF17064">
    <property type="entry name" value="QVR"/>
    <property type="match status" value="1"/>
</dbReference>
<reference evidence="3 4" key="1">
    <citation type="submission" date="2018-04" db="EMBL/GenBank/DDBJ databases">
        <title>The genome of golden apple snail Pomacea canaliculata provides insight into stress tolerance and invasive adaptation.</title>
        <authorList>
            <person name="Liu C."/>
            <person name="Liu B."/>
            <person name="Ren Y."/>
            <person name="Zhang Y."/>
            <person name="Wang H."/>
            <person name="Li S."/>
            <person name="Jiang F."/>
            <person name="Yin L."/>
            <person name="Zhang G."/>
            <person name="Qian W."/>
            <person name="Fan W."/>
        </authorList>
    </citation>
    <scope>NUCLEOTIDE SEQUENCE [LARGE SCALE GENOMIC DNA]</scope>
    <source>
        <strain evidence="3">SZHN2017</strain>
        <tissue evidence="3">Muscle</tissue>
    </source>
</reference>
<dbReference type="AlphaFoldDB" id="A0A2T7PKX3"/>
<accession>A0A2T7PKX3</accession>
<comment type="caution">
    <text evidence="3">The sequence shown here is derived from an EMBL/GenBank/DDBJ whole genome shotgun (WGS) entry which is preliminary data.</text>
</comment>
<dbReference type="Proteomes" id="UP000245119">
    <property type="component" value="Linkage Group LG3"/>
</dbReference>
<protein>
    <recommendedName>
        <fullName evidence="5">Protein sleepless</fullName>
    </recommendedName>
</protein>
<evidence type="ECO:0000256" key="2">
    <source>
        <dbReference type="ARBA" id="ARBA00023180"/>
    </source>
</evidence>
<dbReference type="InterPro" id="IPR031424">
    <property type="entry name" value="QVR-like"/>
</dbReference>
<keyword evidence="2" id="KW-0325">Glycoprotein</keyword>
<dbReference type="OrthoDB" id="6083863at2759"/>
<dbReference type="PANTHER" id="PTHR33562">
    <property type="entry name" value="ATILLA, ISOFORM B-RELATED-RELATED"/>
    <property type="match status" value="1"/>
</dbReference>
<evidence type="ECO:0000313" key="4">
    <source>
        <dbReference type="Proteomes" id="UP000245119"/>
    </source>
</evidence>
<sequence length="263" mass="28437">MMTAAHCEPAHTVCMCCGLSGSGAIKCYNCDNRKSNACGQNFKSYQYEATPCEEDTKKCGKQTQLPNADGWVGVIRSCYPFGTVRGINESNGCHIYYNEDVNFTAEYCFCDRDYCNAGYGAVFRPSTDPRSRLLTLVALVLAFLLPSVLTRPTSSSCSCALAKIAQHAFIKRTGSRTYQKEVTAAVTLSGAGGTAPLHTCVHVASTGVHEGGNPLAAPERMWRKGQSLRREHHTLLGFDGETLSQGDTIVCSGLFPFTSLCRG</sequence>
<dbReference type="GO" id="GO:0030431">
    <property type="term" value="P:sleep"/>
    <property type="evidence" value="ECO:0007669"/>
    <property type="project" value="InterPro"/>
</dbReference>
<organism evidence="3 4">
    <name type="scientific">Pomacea canaliculata</name>
    <name type="common">Golden apple snail</name>
    <dbReference type="NCBI Taxonomy" id="400727"/>
    <lineage>
        <taxon>Eukaryota</taxon>
        <taxon>Metazoa</taxon>
        <taxon>Spiralia</taxon>
        <taxon>Lophotrochozoa</taxon>
        <taxon>Mollusca</taxon>
        <taxon>Gastropoda</taxon>
        <taxon>Caenogastropoda</taxon>
        <taxon>Architaenioglossa</taxon>
        <taxon>Ampullarioidea</taxon>
        <taxon>Ampullariidae</taxon>
        <taxon>Pomacea</taxon>
    </lineage>
</organism>
<name>A0A2T7PKX3_POMCA</name>
<keyword evidence="1" id="KW-0732">Signal</keyword>
<evidence type="ECO:0000256" key="1">
    <source>
        <dbReference type="ARBA" id="ARBA00022729"/>
    </source>
</evidence>